<dbReference type="GO" id="GO:0021556">
    <property type="term" value="P:central nervous system formation"/>
    <property type="evidence" value="ECO:0007669"/>
    <property type="project" value="TreeGrafter"/>
</dbReference>
<evidence type="ECO:0000259" key="5">
    <source>
        <dbReference type="Pfam" id="PF16077"/>
    </source>
</evidence>
<evidence type="ECO:0000256" key="2">
    <source>
        <dbReference type="ARBA" id="ARBA00023157"/>
    </source>
</evidence>
<keyword evidence="7" id="KW-1185">Reference proteome</keyword>
<evidence type="ECO:0000313" key="6">
    <source>
        <dbReference type="EMBL" id="KAK8745887.1"/>
    </source>
</evidence>
<name>A0AAW0Y2E2_CHEQU</name>
<dbReference type="GO" id="GO:0005121">
    <property type="term" value="F:Toll binding"/>
    <property type="evidence" value="ECO:0007669"/>
    <property type="project" value="TreeGrafter"/>
</dbReference>
<dbReference type="PANTHER" id="PTHR23199">
    <property type="entry name" value="NEUROTROPHIN 1-RELATED"/>
    <property type="match status" value="1"/>
</dbReference>
<evidence type="ECO:0000256" key="3">
    <source>
        <dbReference type="ARBA" id="ARBA00023180"/>
    </source>
</evidence>
<organism evidence="6 7">
    <name type="scientific">Cherax quadricarinatus</name>
    <name type="common">Australian red claw crayfish</name>
    <dbReference type="NCBI Taxonomy" id="27406"/>
    <lineage>
        <taxon>Eukaryota</taxon>
        <taxon>Metazoa</taxon>
        <taxon>Ecdysozoa</taxon>
        <taxon>Arthropoda</taxon>
        <taxon>Crustacea</taxon>
        <taxon>Multicrustacea</taxon>
        <taxon>Malacostraca</taxon>
        <taxon>Eumalacostraca</taxon>
        <taxon>Eucarida</taxon>
        <taxon>Decapoda</taxon>
        <taxon>Pleocyemata</taxon>
        <taxon>Astacidea</taxon>
        <taxon>Parastacoidea</taxon>
        <taxon>Parastacidae</taxon>
        <taxon>Cherax</taxon>
    </lineage>
</organism>
<evidence type="ECO:0000313" key="7">
    <source>
        <dbReference type="Proteomes" id="UP001445076"/>
    </source>
</evidence>
<dbReference type="PANTHER" id="PTHR23199:SF12">
    <property type="entry name" value="NEUROTROPHIN 1-RELATED"/>
    <property type="match status" value="1"/>
</dbReference>
<dbReference type="InterPro" id="IPR032104">
    <property type="entry name" value="Spaetzle"/>
</dbReference>
<dbReference type="InterPro" id="IPR029034">
    <property type="entry name" value="Cystine-knot_cytokine"/>
</dbReference>
<evidence type="ECO:0000256" key="1">
    <source>
        <dbReference type="ARBA" id="ARBA00022729"/>
    </source>
</evidence>
<dbReference type="Pfam" id="PF16077">
    <property type="entry name" value="Spaetzle"/>
    <property type="match status" value="1"/>
</dbReference>
<dbReference type="GO" id="GO:0045087">
    <property type="term" value="P:innate immune response"/>
    <property type="evidence" value="ECO:0007669"/>
    <property type="project" value="TreeGrafter"/>
</dbReference>
<dbReference type="Gene3D" id="2.10.90.10">
    <property type="entry name" value="Cystine-knot cytokines"/>
    <property type="match status" value="1"/>
</dbReference>
<sequence length="299" mass="32187">VAAVMTVVIASSSSSGAAWSQHNPTHSISLPSGGRSSGSSITFLENRNDGAASGRIMAPMLRTKEKPNCASARGPNEGEPCMDDTDYDKSVKDYVSFLIKRNKRLNDLVADPVLSNILNDSPAPVEESVLSTRFGGDLEQESPVCASKETLIYPKRGKTTKDDWVFVVNQENVQQALRVEKCINEGSSCNFGMPLPGNARAVCRQKYVYRRMLTVASNSIDPEEVLMPSCCVCYASKSNFDIAVRILNATALSAGGAATPSALPINAANRATQPLRLPLSGVSNRRPQRGYPAGYNYYG</sequence>
<comment type="caution">
    <text evidence="6">The sequence shown here is derived from an EMBL/GenBank/DDBJ whole genome shotgun (WGS) entry which is preliminary data.</text>
</comment>
<keyword evidence="3" id="KW-0325">Glycoprotein</keyword>
<feature type="compositionally biased region" description="Low complexity" evidence="4">
    <location>
        <begin position="27"/>
        <end position="40"/>
    </location>
</feature>
<dbReference type="EMBL" id="JARKIK010000018">
    <property type="protein sequence ID" value="KAK8745887.1"/>
    <property type="molecule type" value="Genomic_DNA"/>
</dbReference>
<keyword evidence="2" id="KW-1015">Disulfide bond</keyword>
<dbReference type="GO" id="GO:0008083">
    <property type="term" value="F:growth factor activity"/>
    <property type="evidence" value="ECO:0007669"/>
    <property type="project" value="TreeGrafter"/>
</dbReference>
<feature type="region of interest" description="Disordered" evidence="4">
    <location>
        <begin position="15"/>
        <end position="45"/>
    </location>
</feature>
<reference evidence="6 7" key="1">
    <citation type="journal article" date="2024" name="BMC Genomics">
        <title>Genome assembly of redclaw crayfish (Cherax quadricarinatus) provides insights into its immune adaptation and hypoxia tolerance.</title>
        <authorList>
            <person name="Liu Z."/>
            <person name="Zheng J."/>
            <person name="Li H."/>
            <person name="Fang K."/>
            <person name="Wang S."/>
            <person name="He J."/>
            <person name="Zhou D."/>
            <person name="Weng S."/>
            <person name="Chi M."/>
            <person name="Gu Z."/>
            <person name="He J."/>
            <person name="Li F."/>
            <person name="Wang M."/>
        </authorList>
    </citation>
    <scope>NUCLEOTIDE SEQUENCE [LARGE SCALE GENOMIC DNA]</scope>
    <source>
        <strain evidence="6">ZL_2023a</strain>
    </source>
</reference>
<dbReference type="GO" id="GO:0005615">
    <property type="term" value="C:extracellular space"/>
    <property type="evidence" value="ECO:0007669"/>
    <property type="project" value="UniProtKB-ARBA"/>
</dbReference>
<accession>A0AAW0Y2E2</accession>
<protein>
    <recommendedName>
        <fullName evidence="5">Spaetzle domain-containing protein</fullName>
    </recommendedName>
</protein>
<proteinExistence type="predicted"/>
<feature type="non-terminal residue" evidence="6">
    <location>
        <position position="1"/>
    </location>
</feature>
<dbReference type="InterPro" id="IPR052444">
    <property type="entry name" value="Spz/Toll_ligand-like"/>
</dbReference>
<keyword evidence="1" id="KW-0732">Signal</keyword>
<gene>
    <name evidence="6" type="ORF">OTU49_000073</name>
</gene>
<dbReference type="SUPFAM" id="SSF57501">
    <property type="entry name" value="Cystine-knot cytokines"/>
    <property type="match status" value="1"/>
</dbReference>
<feature type="region of interest" description="Disordered" evidence="4">
    <location>
        <begin position="278"/>
        <end position="299"/>
    </location>
</feature>
<evidence type="ECO:0000256" key="4">
    <source>
        <dbReference type="SAM" id="MobiDB-lite"/>
    </source>
</evidence>
<dbReference type="AlphaFoldDB" id="A0AAW0Y2E2"/>
<dbReference type="Proteomes" id="UP001445076">
    <property type="component" value="Unassembled WGS sequence"/>
</dbReference>
<feature type="domain" description="Spaetzle" evidence="5">
    <location>
        <begin position="143"/>
        <end position="234"/>
    </location>
</feature>